<dbReference type="Proteomes" id="UP000184368">
    <property type="component" value="Unassembled WGS sequence"/>
</dbReference>
<feature type="domain" description="TraG P-loop" evidence="1">
    <location>
        <begin position="390"/>
        <end position="795"/>
    </location>
</feature>
<dbReference type="PANTHER" id="PTHR38467">
    <property type="match status" value="1"/>
</dbReference>
<dbReference type="InterPro" id="IPR022509">
    <property type="entry name" value="Conjugation_ATPase_TraG"/>
</dbReference>
<sequence>MKAKKLFESPFIGTSVADGLTLLYSCNGNYSVILQMENGCPQYCADERLYEAAHQLFGHIIKIAGPGILLQKTDIVTRSCFQQPNNNSGDYLDTKFFRYFEGRRYNRLTTYLTITHQNTKGRFFAYNEGEIKEFTGKVLKIMDTIRNAKASVGVLNEGEMKSLQARYMAFNFSDAQYSYANIAADKNGLQFGERQLKVVSLIDIDELNIPAEVSAYTNRHDLARSGKPFPVDPLSFLLHVPEADTVLYNQVVFIPDQVKVKGELEAKKKRHASMPDPANNISVEDIDDMFLSIAQENELLVYCNFSILVMAEGEKINKAVNYIDTNLFAMGIIPGKNTYNQMELFRSAIPGNADELKKYDKFLTSRPAAVCFFFKETLPKTEASDYLLYFTDRQGVPIGIDTSELPMQTGRISNRNKFILGPSGTGKSFVTNRYIKQCQVLGADVVLVDTGHSYFGTNQYFGGRYITYSEERPITMNPFRIEAVENNEEKRQILKSLIGLIWKGVDGQLNQVEDTVLSKIITDYYTDYFGSRVQVQCLNFNTFYEFACAAIHALLQEEKISFALDEFRFVLKKFYKGGEYERILNDEVDNTLFNESFIVFEIDAIKEHKLLFPITTLIIMDVFIQKMRYKKNKKILVIEEAWKAIASPMMAGYILYLYKTVRKFAGEAIIVTQELGDIIGNSIVKDSIISNSDTIFLLDQYKYKDNFSDIAKLLGLNEVEQNKIFTINRLDNREGRGRFNEVYIKRGGVGEVYGVEVPFEEYLTYTTERKEREVLEYYLEAYATYEQAMEALVKDLKASGLPFHDFLKQCSRSGGIYQSQKLMV</sequence>
<reference evidence="2 3" key="1">
    <citation type="submission" date="2016-11" db="EMBL/GenBank/DDBJ databases">
        <authorList>
            <person name="Jaros S."/>
            <person name="Januszkiewicz K."/>
            <person name="Wedrychowicz H."/>
        </authorList>
    </citation>
    <scope>NUCLEOTIDE SEQUENCE [LARGE SCALE GENOMIC DNA]</scope>
    <source>
        <strain evidence="2 3">DSM 26897</strain>
    </source>
</reference>
<protein>
    <submittedName>
        <fullName evidence="2">Bacteroides conjugation system ATPase, TraG family</fullName>
    </submittedName>
</protein>
<evidence type="ECO:0000259" key="1">
    <source>
        <dbReference type="Pfam" id="PF19044"/>
    </source>
</evidence>
<organism evidence="2 3">
    <name type="scientific">Cnuella takakiae</name>
    <dbReference type="NCBI Taxonomy" id="1302690"/>
    <lineage>
        <taxon>Bacteria</taxon>
        <taxon>Pseudomonadati</taxon>
        <taxon>Bacteroidota</taxon>
        <taxon>Chitinophagia</taxon>
        <taxon>Chitinophagales</taxon>
        <taxon>Chitinophagaceae</taxon>
        <taxon>Cnuella</taxon>
    </lineage>
</organism>
<accession>A0A1M5HVN5</accession>
<dbReference type="InterPro" id="IPR043964">
    <property type="entry name" value="P-loop_TraG"/>
</dbReference>
<evidence type="ECO:0000313" key="3">
    <source>
        <dbReference type="Proteomes" id="UP000184368"/>
    </source>
</evidence>
<name>A0A1M5HVN5_9BACT</name>
<dbReference type="NCBIfam" id="TIGR03783">
    <property type="entry name" value="Bac_Flav_CT_G"/>
    <property type="match status" value="1"/>
</dbReference>
<dbReference type="Gene3D" id="1.10.8.730">
    <property type="match status" value="1"/>
</dbReference>
<dbReference type="Gene3D" id="3.40.50.300">
    <property type="entry name" value="P-loop containing nucleotide triphosphate hydrolases"/>
    <property type="match status" value="1"/>
</dbReference>
<dbReference type="AlphaFoldDB" id="A0A1M5HVN5"/>
<dbReference type="PANTHER" id="PTHR38467:SF1">
    <property type="entry name" value="CONJUGATIVE TRANSFER: ASSEMBLY"/>
    <property type="match status" value="1"/>
</dbReference>
<keyword evidence="3" id="KW-1185">Reference proteome</keyword>
<gene>
    <name evidence="2" type="ORF">SAMN05444008_12082</name>
</gene>
<proteinExistence type="predicted"/>
<dbReference type="SUPFAM" id="SSF52540">
    <property type="entry name" value="P-loop containing nucleoside triphosphate hydrolases"/>
    <property type="match status" value="1"/>
</dbReference>
<dbReference type="InterPro" id="IPR053155">
    <property type="entry name" value="F-pilin_assembly_TraC"/>
</dbReference>
<dbReference type="STRING" id="1302690.BUE76_00285"/>
<dbReference type="InterPro" id="IPR027417">
    <property type="entry name" value="P-loop_NTPase"/>
</dbReference>
<evidence type="ECO:0000313" key="2">
    <source>
        <dbReference type="EMBL" id="SHG20031.1"/>
    </source>
</evidence>
<dbReference type="Pfam" id="PF19044">
    <property type="entry name" value="P-loop_TraG"/>
    <property type="match status" value="1"/>
</dbReference>
<dbReference type="OrthoDB" id="596266at2"/>
<dbReference type="RefSeq" id="WP_073047544.1">
    <property type="nucleotide sequence ID" value="NZ_FQUO01000020.1"/>
</dbReference>
<dbReference type="EMBL" id="FQUO01000020">
    <property type="protein sequence ID" value="SHG20031.1"/>
    <property type="molecule type" value="Genomic_DNA"/>
</dbReference>